<organism evidence="2 3">
    <name type="scientific">Streptomyces broussonetiae</name>
    <dbReference type="NCBI Taxonomy" id="2686304"/>
    <lineage>
        <taxon>Bacteria</taxon>
        <taxon>Bacillati</taxon>
        <taxon>Actinomycetota</taxon>
        <taxon>Actinomycetes</taxon>
        <taxon>Kitasatosporales</taxon>
        <taxon>Streptomycetaceae</taxon>
        <taxon>Streptomyces</taxon>
    </lineage>
</organism>
<evidence type="ECO:0000256" key="1">
    <source>
        <dbReference type="SAM" id="Coils"/>
    </source>
</evidence>
<sequence>MTDRKTGPACGNNPNYRLTDGDRKAVEDFQAYLGALATIRDRIAEALIRWAYRGQDPDPETGILPTVRANAHSRADAVMAVLRGLTLRELEQLYRPHTTPSRPEPRSTPAERAALERVRDVLDTEAVAGRSAIEYRGLILSALMADEPPLSPYYSHEVCGFHWHGRDGMDIPMRDGQPVCPRCELAKAETKLAALQRRRDEVGVECKRRGKRVLEQSEQIRALKREIDGIQRQLGAEILRANQAEAEAERLRRMADKQPDTPAPTGWEGATELASDREITARAATGLVGYRQGRGTLLHCLAHKPAPASRWADFHEVRPDDLDNGGICVHPRCGRDLLAPWPVAGSGQDGVQQ</sequence>
<dbReference type="Proteomes" id="UP001585080">
    <property type="component" value="Unassembled WGS sequence"/>
</dbReference>
<gene>
    <name evidence="2" type="ORF">VSS16_05205</name>
</gene>
<keyword evidence="1" id="KW-0175">Coiled coil</keyword>
<feature type="coiled-coil region" evidence="1">
    <location>
        <begin position="185"/>
        <end position="254"/>
    </location>
</feature>
<keyword evidence="3" id="KW-1185">Reference proteome</keyword>
<dbReference type="RefSeq" id="WP_376731113.1">
    <property type="nucleotide sequence ID" value="NZ_JAYMRP010000003.1"/>
</dbReference>
<evidence type="ECO:0000313" key="3">
    <source>
        <dbReference type="Proteomes" id="UP001585080"/>
    </source>
</evidence>
<evidence type="ECO:0000313" key="2">
    <source>
        <dbReference type="EMBL" id="MFB8772132.1"/>
    </source>
</evidence>
<dbReference type="EMBL" id="JAYMRP010000003">
    <property type="protein sequence ID" value="MFB8772132.1"/>
    <property type="molecule type" value="Genomic_DNA"/>
</dbReference>
<proteinExistence type="predicted"/>
<name>A0ABV5E5L3_9ACTN</name>
<reference evidence="2 3" key="1">
    <citation type="submission" date="2024-01" db="EMBL/GenBank/DDBJ databases">
        <title>Genome mining of biosynthetic gene clusters to explore secondary metabolites of Streptomyces sp.</title>
        <authorList>
            <person name="Baig A."/>
            <person name="Ajitkumar Shintre N."/>
            <person name="Kumar H."/>
            <person name="Anbarasu A."/>
            <person name="Ramaiah S."/>
        </authorList>
    </citation>
    <scope>NUCLEOTIDE SEQUENCE [LARGE SCALE GENOMIC DNA]</scope>
    <source>
        <strain evidence="2 3">A57</strain>
    </source>
</reference>
<comment type="caution">
    <text evidence="2">The sequence shown here is derived from an EMBL/GenBank/DDBJ whole genome shotgun (WGS) entry which is preliminary data.</text>
</comment>
<protein>
    <submittedName>
        <fullName evidence="2">Uncharacterized protein</fullName>
    </submittedName>
</protein>
<accession>A0ABV5E5L3</accession>